<evidence type="ECO:0000256" key="10">
    <source>
        <dbReference type="ARBA" id="ARBA00023326"/>
    </source>
</evidence>
<dbReference type="SUPFAM" id="SSF141072">
    <property type="entry name" value="CalX-like"/>
    <property type="match status" value="3"/>
</dbReference>
<evidence type="ECO:0000259" key="12">
    <source>
        <dbReference type="PROSITE" id="PS51173"/>
    </source>
</evidence>
<evidence type="ECO:0000256" key="3">
    <source>
        <dbReference type="ARBA" id="ARBA00022729"/>
    </source>
</evidence>
<evidence type="ECO:0000256" key="2">
    <source>
        <dbReference type="ARBA" id="ARBA00012601"/>
    </source>
</evidence>
<keyword evidence="9" id="KW-0326">Glycosidase</keyword>
<dbReference type="PROSITE" id="PS51173">
    <property type="entry name" value="CBM2"/>
    <property type="match status" value="2"/>
</dbReference>
<evidence type="ECO:0000256" key="7">
    <source>
        <dbReference type="ARBA" id="ARBA00023001"/>
    </source>
</evidence>
<dbReference type="PROSITE" id="PS00659">
    <property type="entry name" value="GLYCOSYL_HYDROL_F5"/>
    <property type="match status" value="1"/>
</dbReference>
<proteinExistence type="predicted"/>
<evidence type="ECO:0000256" key="9">
    <source>
        <dbReference type="ARBA" id="ARBA00023295"/>
    </source>
</evidence>
<dbReference type="Gene3D" id="2.60.40.290">
    <property type="match status" value="2"/>
</dbReference>
<keyword evidence="5" id="KW-0378">Hydrolase</keyword>
<accession>A0ABW9YZC8</accession>
<feature type="domain" description="CBM2" evidence="12">
    <location>
        <begin position="844"/>
        <end position="944"/>
    </location>
</feature>
<feature type="domain" description="CBM2" evidence="12">
    <location>
        <begin position="1"/>
        <end position="105"/>
    </location>
</feature>
<evidence type="ECO:0000256" key="8">
    <source>
        <dbReference type="ARBA" id="ARBA00023277"/>
    </source>
</evidence>
<dbReference type="InterPro" id="IPR003644">
    <property type="entry name" value="Calx_beta"/>
</dbReference>
<evidence type="ECO:0000256" key="6">
    <source>
        <dbReference type="ARBA" id="ARBA00022837"/>
    </source>
</evidence>
<sequence>MGYTTSFKVDSSWNSGFTGSISLVNANPSAMNGWVVEFDAPFEITNLWNGEIVSRVGNHYVVRNASWNGSVAPNGTVTFGFQANSTGPVPQPAGYIVNGTAIGGTPTPVLPSLSVGDMSLVEGNTGTKEALVTVSLSKASTETVTVSYATENGTALAGADYTAKSGTLTFAPGETTKTIAVPVLGDTVVENNESFFVNLSSPSKATVADGQGAVTIANDDAAAPPASLSVADVSITEGQSGTSNAAFTVRLSAASVTPVTVSYGTSNGTALAGTDYTAKSGTLTFAPGETSKTVDVSVIADLLSEANETFSFNLSNASGATIAKAQATGTIVNDDTVAPTPTITVRDISVQEGNPVTVPGTGSGAGVGFFHTVGNQILDEAGNTVKIAGVNWFGMESDRYAPDGLHARSYKDMMNQMADLGFNTIRLPFSDQLFEAGSRPNGIDFGKNPDLIGLTGLQIMDKIVAYAGQIGMKIILDHHRSSAGAGANGSGLWYEGAYTEQKWIANWSMLASRYAGNSTVIGADLHNEPHGPATWGGGGATDWAAAAERAGNAILTANPKWLIFVEGIEAYNNQYYWWGGNLMGVKDRPIVLDVPGRLVYSAHDYPNSIYGQPWFNDPSFPNNLPSKFDQMWGYIYKQNIAPVYLGEFGSRLTDPKDLAWLSKIKAYLSGDFDANGTTDIASGKQGIHWTWWSWNPNSGDTGGILQDDWTSVHQNKVTQLQPLMFDFETGGGGTTVDGTTNAVFTVELSAASATPVTVAYKTVADTADGSDFTPVSGTLTFAPGETKKTVTVKVAGDSLQEANEAFQIALSSPTGATLGRTAATATIVNDDGSVTTPPPTPPTPPSTTSSLKATTTVTNDWGSGFTANVAVKNTGTTTVDAWTLQLKTPVNISNIWNAEIASRAGDTYVLHNATWNSKIAPGQEVVFGFQAAGSASSSSFDWVL</sequence>
<dbReference type="Pfam" id="PF00150">
    <property type="entry name" value="Cellulase"/>
    <property type="match status" value="1"/>
</dbReference>
<keyword evidence="8" id="KW-0119">Carbohydrate metabolism</keyword>
<dbReference type="InterPro" id="IPR008965">
    <property type="entry name" value="CBM2/CBM3_carb-bd_dom_sf"/>
</dbReference>
<dbReference type="Pfam" id="PF03160">
    <property type="entry name" value="Calx-beta"/>
    <property type="match status" value="3"/>
</dbReference>
<dbReference type="InterPro" id="IPR017853">
    <property type="entry name" value="GH"/>
</dbReference>
<dbReference type="Gene3D" id="2.60.40.2030">
    <property type="match status" value="3"/>
</dbReference>
<name>A0ABW9YZC8_9HYPH</name>
<dbReference type="Proteomes" id="UP000818323">
    <property type="component" value="Unassembled WGS sequence"/>
</dbReference>
<dbReference type="EMBL" id="JAAAXJ010000003">
    <property type="protein sequence ID" value="NBJ24201.1"/>
    <property type="molecule type" value="Genomic_DNA"/>
</dbReference>
<evidence type="ECO:0000256" key="5">
    <source>
        <dbReference type="ARBA" id="ARBA00022801"/>
    </source>
</evidence>
<dbReference type="InterPro" id="IPR012291">
    <property type="entry name" value="CBM2_carb-bd_dom_sf"/>
</dbReference>
<evidence type="ECO:0000256" key="11">
    <source>
        <dbReference type="SAM" id="MobiDB-lite"/>
    </source>
</evidence>
<dbReference type="InterPro" id="IPR001919">
    <property type="entry name" value="CBD2"/>
</dbReference>
<evidence type="ECO:0000256" key="1">
    <source>
        <dbReference type="ARBA" id="ARBA00000966"/>
    </source>
</evidence>
<reference evidence="13 14" key="1">
    <citation type="submission" date="2020-01" db="EMBL/GenBank/DDBJ databases">
        <title>Microvirga sp. nov., an arsenate reduction bacterium isolated from Tibet hotspring sediments.</title>
        <authorList>
            <person name="Yuan C.-G."/>
        </authorList>
    </citation>
    <scope>NUCLEOTIDE SEQUENCE [LARGE SCALE GENOMIC DNA]</scope>
    <source>
        <strain evidence="13 14">SYSU G3D203</strain>
    </source>
</reference>
<comment type="caution">
    <text evidence="13">The sequence shown here is derived from an EMBL/GenBank/DDBJ whole genome shotgun (WGS) entry which is preliminary data.</text>
</comment>
<organism evidence="13 14">
    <name type="scientific">Microvirga arsenatis</name>
    <dbReference type="NCBI Taxonomy" id="2692265"/>
    <lineage>
        <taxon>Bacteria</taxon>
        <taxon>Pseudomonadati</taxon>
        <taxon>Pseudomonadota</taxon>
        <taxon>Alphaproteobacteria</taxon>
        <taxon>Hyphomicrobiales</taxon>
        <taxon>Methylobacteriaceae</taxon>
        <taxon>Microvirga</taxon>
    </lineage>
</organism>
<dbReference type="Pfam" id="PF00553">
    <property type="entry name" value="CBM_2"/>
    <property type="match status" value="2"/>
</dbReference>
<protein>
    <recommendedName>
        <fullName evidence="2">cellulase</fullName>
        <ecNumber evidence="2">3.2.1.4</ecNumber>
    </recommendedName>
</protein>
<dbReference type="PANTHER" id="PTHR35923:SF2">
    <property type="entry name" value="ENDOGLUCANASE"/>
    <property type="match status" value="1"/>
</dbReference>
<keyword evidence="3" id="KW-0732">Signal</keyword>
<keyword evidence="14" id="KW-1185">Reference proteome</keyword>
<keyword evidence="10" id="KW-0624">Polysaccharide degradation</keyword>
<dbReference type="Gene3D" id="3.20.20.80">
    <property type="entry name" value="Glycosidases"/>
    <property type="match status" value="1"/>
</dbReference>
<dbReference type="PANTHER" id="PTHR35923">
    <property type="entry name" value="MAJOR EXTRACELLULAR ENDOGLUCANASE"/>
    <property type="match status" value="1"/>
</dbReference>
<keyword evidence="7" id="KW-0136">Cellulose degradation</keyword>
<dbReference type="SMART" id="SM00237">
    <property type="entry name" value="Calx_beta"/>
    <property type="match status" value="3"/>
</dbReference>
<keyword evidence="6" id="KW-0106">Calcium</keyword>
<dbReference type="SMART" id="SM00637">
    <property type="entry name" value="CBD_II"/>
    <property type="match status" value="2"/>
</dbReference>
<evidence type="ECO:0000313" key="14">
    <source>
        <dbReference type="Proteomes" id="UP000818323"/>
    </source>
</evidence>
<feature type="compositionally biased region" description="Pro residues" evidence="11">
    <location>
        <begin position="836"/>
        <end position="845"/>
    </location>
</feature>
<evidence type="ECO:0000313" key="13">
    <source>
        <dbReference type="EMBL" id="NBJ24201.1"/>
    </source>
</evidence>
<comment type="catalytic activity">
    <reaction evidence="1">
        <text>Endohydrolysis of (1-&gt;4)-beta-D-glucosidic linkages in cellulose, lichenin and cereal beta-D-glucans.</text>
        <dbReference type="EC" id="3.2.1.4"/>
    </reaction>
</comment>
<dbReference type="RefSeq" id="WP_161722552.1">
    <property type="nucleotide sequence ID" value="NZ_JAAAXI010000004.1"/>
</dbReference>
<dbReference type="SUPFAM" id="SSF49384">
    <property type="entry name" value="Carbohydrate-binding domain"/>
    <property type="match status" value="2"/>
</dbReference>
<dbReference type="InterPro" id="IPR001547">
    <property type="entry name" value="Glyco_hydro_5"/>
</dbReference>
<dbReference type="EC" id="3.2.1.4" evidence="2"/>
<dbReference type="InterPro" id="IPR018087">
    <property type="entry name" value="Glyco_hydro_5_CS"/>
</dbReference>
<feature type="region of interest" description="Disordered" evidence="11">
    <location>
        <begin position="828"/>
        <end position="851"/>
    </location>
</feature>
<dbReference type="SUPFAM" id="SSF51445">
    <property type="entry name" value="(Trans)glycosidases"/>
    <property type="match status" value="1"/>
</dbReference>
<dbReference type="InterPro" id="IPR038081">
    <property type="entry name" value="CalX-like_sf"/>
</dbReference>
<evidence type="ECO:0000256" key="4">
    <source>
        <dbReference type="ARBA" id="ARBA00022737"/>
    </source>
</evidence>
<gene>
    <name evidence="13" type="ORF">GR303_07520</name>
</gene>
<keyword evidence="4" id="KW-0677">Repeat</keyword>